<reference evidence="8 9" key="1">
    <citation type="submission" date="2018-01" db="EMBL/GenBank/DDBJ databases">
        <title>Genome characterization of the sugarcane-associated fungus Trichoderma ghanense CCMA-1212 and their application in lignocelulose bioconversion.</title>
        <authorList>
            <person name="Steindorff A.S."/>
            <person name="Mendes T.D."/>
            <person name="Vilela E.S.D."/>
            <person name="Rodrigues D.S."/>
            <person name="Formighieri E.F."/>
            <person name="Melo I.S."/>
            <person name="Favaro L.C.L."/>
        </authorList>
    </citation>
    <scope>NUCLEOTIDE SEQUENCE [LARGE SCALE GENOMIC DNA]</scope>
    <source>
        <strain evidence="8 9">CCMA-1212</strain>
    </source>
</reference>
<evidence type="ECO:0000256" key="3">
    <source>
        <dbReference type="ARBA" id="ARBA00022692"/>
    </source>
</evidence>
<comment type="subcellular location">
    <subcellularLocation>
        <location evidence="1">Membrane</location>
        <topology evidence="1">Multi-pass membrane protein</topology>
    </subcellularLocation>
</comment>
<name>A0ABY2GWI2_9HYPO</name>
<evidence type="ECO:0000256" key="1">
    <source>
        <dbReference type="ARBA" id="ARBA00004141"/>
    </source>
</evidence>
<proteinExistence type="inferred from homology"/>
<evidence type="ECO:0000256" key="5">
    <source>
        <dbReference type="ARBA" id="ARBA00023136"/>
    </source>
</evidence>
<dbReference type="PANTHER" id="PTHR20855">
    <property type="entry name" value="ADIPOR/PROGESTIN RECEPTOR-RELATED"/>
    <property type="match status" value="1"/>
</dbReference>
<feature type="region of interest" description="Disordered" evidence="6">
    <location>
        <begin position="1"/>
        <end position="32"/>
    </location>
</feature>
<accession>A0ABY2GWI2</accession>
<sequence length="338" mass="38135">MSGAELKKRQVPNGNMSTTNGTTHQPKANKPRTVSWQEVAEWQFDNKYILTGYRPEKADYLEIFTSLTFLHNETCNVYTHLVGALLLPLVTPIFLRFLADPRFTNIASTDYAMFGVYFWCAEICLVLSALYHLMQPHSHPVEMFWHGMDLLGIVIVTVGTFSSGIYYVFFCEASLQKMHWAIVSLSEQTSTLIPPPRRPPLRRAAILTTGTITGVLISHPLLRTPLWRKVKVGAFVVFGASSFIPLLHGVQRYGLEYMLQYSGMKWYLVELAFYGTGVSLYAFRIPERLAPGKFDIWGSSHQIFHVAILCAMAAHLAALLQGFTTCHTLDVCQLQGVY</sequence>
<comment type="similarity">
    <text evidence="2">Belongs to the ADIPOR family.</text>
</comment>
<gene>
    <name evidence="8" type="ORF">CCMA1212_008582</name>
</gene>
<feature type="transmembrane region" description="Helical" evidence="7">
    <location>
        <begin position="234"/>
        <end position="254"/>
    </location>
</feature>
<dbReference type="Proteomes" id="UP001642720">
    <property type="component" value="Unassembled WGS sequence"/>
</dbReference>
<dbReference type="EMBL" id="PPTA01000013">
    <property type="protein sequence ID" value="TFA99626.1"/>
    <property type="molecule type" value="Genomic_DNA"/>
</dbReference>
<feature type="transmembrane region" description="Helical" evidence="7">
    <location>
        <begin position="111"/>
        <end position="130"/>
    </location>
</feature>
<feature type="transmembrane region" description="Helical" evidence="7">
    <location>
        <begin position="150"/>
        <end position="170"/>
    </location>
</feature>
<dbReference type="Pfam" id="PF03006">
    <property type="entry name" value="HlyIII"/>
    <property type="match status" value="1"/>
</dbReference>
<feature type="transmembrane region" description="Helical" evidence="7">
    <location>
        <begin position="77"/>
        <end position="99"/>
    </location>
</feature>
<evidence type="ECO:0000256" key="2">
    <source>
        <dbReference type="ARBA" id="ARBA00007018"/>
    </source>
</evidence>
<feature type="transmembrane region" description="Helical" evidence="7">
    <location>
        <begin position="266"/>
        <end position="283"/>
    </location>
</feature>
<keyword evidence="9" id="KW-1185">Reference proteome</keyword>
<keyword evidence="4 7" id="KW-1133">Transmembrane helix</keyword>
<evidence type="ECO:0000256" key="6">
    <source>
        <dbReference type="SAM" id="MobiDB-lite"/>
    </source>
</evidence>
<evidence type="ECO:0000313" key="9">
    <source>
        <dbReference type="Proteomes" id="UP001642720"/>
    </source>
</evidence>
<keyword evidence="5 7" id="KW-0472">Membrane</keyword>
<evidence type="ECO:0000256" key="4">
    <source>
        <dbReference type="ARBA" id="ARBA00022989"/>
    </source>
</evidence>
<dbReference type="GeneID" id="300580156"/>
<dbReference type="PANTHER" id="PTHR20855:SF52">
    <property type="entry name" value="ADIPONECTIN RECEPTOR PROTEIN"/>
    <property type="match status" value="1"/>
</dbReference>
<organism evidence="8 9">
    <name type="scientific">Trichoderma ghanense</name>
    <dbReference type="NCBI Taxonomy" id="65468"/>
    <lineage>
        <taxon>Eukaryota</taxon>
        <taxon>Fungi</taxon>
        <taxon>Dikarya</taxon>
        <taxon>Ascomycota</taxon>
        <taxon>Pezizomycotina</taxon>
        <taxon>Sordariomycetes</taxon>
        <taxon>Hypocreomycetidae</taxon>
        <taxon>Hypocreales</taxon>
        <taxon>Hypocreaceae</taxon>
        <taxon>Trichoderma</taxon>
    </lineage>
</organism>
<evidence type="ECO:0000256" key="7">
    <source>
        <dbReference type="SAM" id="Phobius"/>
    </source>
</evidence>
<comment type="caution">
    <text evidence="8">The sequence shown here is derived from an EMBL/GenBank/DDBJ whole genome shotgun (WGS) entry which is preliminary data.</text>
</comment>
<feature type="compositionally biased region" description="Polar residues" evidence="6">
    <location>
        <begin position="12"/>
        <end position="32"/>
    </location>
</feature>
<evidence type="ECO:0000313" key="8">
    <source>
        <dbReference type="EMBL" id="TFA99626.1"/>
    </source>
</evidence>
<dbReference type="InterPro" id="IPR004254">
    <property type="entry name" value="AdipoR/HlyIII-related"/>
</dbReference>
<protein>
    <submittedName>
        <fullName evidence="8">ADIPOR-like receptor IZH2</fullName>
    </submittedName>
</protein>
<feature type="transmembrane region" description="Helical" evidence="7">
    <location>
        <begin position="303"/>
        <end position="320"/>
    </location>
</feature>
<dbReference type="RefSeq" id="XP_073555828.1">
    <property type="nucleotide sequence ID" value="XM_073705706.1"/>
</dbReference>
<keyword evidence="3 7" id="KW-0812">Transmembrane</keyword>